<dbReference type="EMBL" id="PIPQ01000001">
    <property type="protein sequence ID" value="RUO43627.1"/>
    <property type="molecule type" value="Genomic_DNA"/>
</dbReference>
<comment type="subcellular location">
    <subcellularLocation>
        <location evidence="1">Cell membrane</location>
        <topology evidence="1">Multi-pass membrane protein</topology>
    </subcellularLocation>
    <subcellularLocation>
        <location evidence="6">Membrane</location>
        <topology evidence="6">Multi-pass membrane protein</topology>
    </subcellularLocation>
</comment>
<dbReference type="GO" id="GO:0005886">
    <property type="term" value="C:plasma membrane"/>
    <property type="evidence" value="ECO:0007669"/>
    <property type="project" value="UniProtKB-SubCell"/>
</dbReference>
<evidence type="ECO:0000256" key="2">
    <source>
        <dbReference type="ARBA" id="ARBA00022475"/>
    </source>
</evidence>
<keyword evidence="4 7" id="KW-1133">Transmembrane helix</keyword>
<proteinExistence type="inferred from homology"/>
<dbReference type="RefSeq" id="WP_126756021.1">
    <property type="nucleotide sequence ID" value="NZ_PIPQ01000001.1"/>
</dbReference>
<feature type="domain" description="MotA/TolQ/ExbB proton channel" evidence="8">
    <location>
        <begin position="71"/>
        <end position="139"/>
    </location>
</feature>
<organism evidence="9 10">
    <name type="scientific">Aliidiomarina taiwanensis</name>
    <dbReference type="NCBI Taxonomy" id="946228"/>
    <lineage>
        <taxon>Bacteria</taxon>
        <taxon>Pseudomonadati</taxon>
        <taxon>Pseudomonadota</taxon>
        <taxon>Gammaproteobacteria</taxon>
        <taxon>Alteromonadales</taxon>
        <taxon>Idiomarinaceae</taxon>
        <taxon>Aliidiomarina</taxon>
    </lineage>
</organism>
<feature type="transmembrane region" description="Helical" evidence="7">
    <location>
        <begin position="119"/>
        <end position="140"/>
    </location>
</feature>
<sequence>MAIEAVLYQLSSWFLIPVLVTIILAFVYALYELGRFLVEAGLRLVRTEPSCPVWKLKQAQPQLDSDHLELAILKELEGLRITARTAPLLGLVATMIPMGPALAGVSAGEMGLVGEQVGIAFAAVIVALMAASVCFILLTVKRRWRLTSLKRIEDKARQSPTTAGATLAQEAA</sequence>
<comment type="caution">
    <text evidence="9">The sequence shown here is derived from an EMBL/GenBank/DDBJ whole genome shotgun (WGS) entry which is preliminary data.</text>
</comment>
<dbReference type="Pfam" id="PF01618">
    <property type="entry name" value="MotA_ExbB"/>
    <property type="match status" value="1"/>
</dbReference>
<keyword evidence="6" id="KW-0653">Protein transport</keyword>
<protein>
    <submittedName>
        <fullName evidence="9">Biopolymer transporter ExbD</fullName>
    </submittedName>
</protein>
<evidence type="ECO:0000256" key="1">
    <source>
        <dbReference type="ARBA" id="ARBA00004651"/>
    </source>
</evidence>
<keyword evidence="3 7" id="KW-0812">Transmembrane</keyword>
<dbReference type="InterPro" id="IPR002898">
    <property type="entry name" value="MotA_ExbB_proton_chnl"/>
</dbReference>
<evidence type="ECO:0000313" key="10">
    <source>
        <dbReference type="Proteomes" id="UP000286976"/>
    </source>
</evidence>
<dbReference type="AlphaFoldDB" id="A0A432X8B5"/>
<evidence type="ECO:0000256" key="6">
    <source>
        <dbReference type="RuleBase" id="RU004057"/>
    </source>
</evidence>
<evidence type="ECO:0000313" key="9">
    <source>
        <dbReference type="EMBL" id="RUO43627.1"/>
    </source>
</evidence>
<dbReference type="Proteomes" id="UP000286976">
    <property type="component" value="Unassembled WGS sequence"/>
</dbReference>
<gene>
    <name evidence="9" type="ORF">CWE15_00030</name>
</gene>
<evidence type="ECO:0000259" key="8">
    <source>
        <dbReference type="Pfam" id="PF01618"/>
    </source>
</evidence>
<dbReference type="OrthoDB" id="3178152at2"/>
<evidence type="ECO:0000256" key="3">
    <source>
        <dbReference type="ARBA" id="ARBA00022692"/>
    </source>
</evidence>
<keyword evidence="2" id="KW-1003">Cell membrane</keyword>
<dbReference type="GO" id="GO:0015031">
    <property type="term" value="P:protein transport"/>
    <property type="evidence" value="ECO:0007669"/>
    <property type="project" value="UniProtKB-KW"/>
</dbReference>
<name>A0A432X8B5_9GAMM</name>
<keyword evidence="5 7" id="KW-0472">Membrane</keyword>
<feature type="transmembrane region" description="Helical" evidence="7">
    <location>
        <begin position="12"/>
        <end position="31"/>
    </location>
</feature>
<keyword evidence="6" id="KW-0813">Transport</keyword>
<evidence type="ECO:0000256" key="4">
    <source>
        <dbReference type="ARBA" id="ARBA00022989"/>
    </source>
</evidence>
<evidence type="ECO:0000256" key="7">
    <source>
        <dbReference type="SAM" id="Phobius"/>
    </source>
</evidence>
<comment type="similarity">
    <text evidence="6">Belongs to the exbB/tolQ family.</text>
</comment>
<feature type="transmembrane region" description="Helical" evidence="7">
    <location>
        <begin position="88"/>
        <end position="107"/>
    </location>
</feature>
<accession>A0A432X8B5</accession>
<evidence type="ECO:0000256" key="5">
    <source>
        <dbReference type="ARBA" id="ARBA00023136"/>
    </source>
</evidence>
<reference evidence="9 10" key="1">
    <citation type="journal article" date="2011" name="Front. Microbiol.">
        <title>Genomic signatures of strain selection and enhancement in Bacillus atrophaeus var. globigii, a historical biowarfare simulant.</title>
        <authorList>
            <person name="Gibbons H.S."/>
            <person name="Broomall S.M."/>
            <person name="McNew L.A."/>
            <person name="Daligault H."/>
            <person name="Chapman C."/>
            <person name="Bruce D."/>
            <person name="Karavis M."/>
            <person name="Krepps M."/>
            <person name="McGregor P.A."/>
            <person name="Hong C."/>
            <person name="Park K.H."/>
            <person name="Akmal A."/>
            <person name="Feldman A."/>
            <person name="Lin J.S."/>
            <person name="Chang W.E."/>
            <person name="Higgs B.W."/>
            <person name="Demirev P."/>
            <person name="Lindquist J."/>
            <person name="Liem A."/>
            <person name="Fochler E."/>
            <person name="Read T.D."/>
            <person name="Tapia R."/>
            <person name="Johnson S."/>
            <person name="Bishop-Lilly K.A."/>
            <person name="Detter C."/>
            <person name="Han C."/>
            <person name="Sozhamannan S."/>
            <person name="Rosenzweig C.N."/>
            <person name="Skowronski E.W."/>
        </authorList>
    </citation>
    <scope>NUCLEOTIDE SEQUENCE [LARGE SCALE GENOMIC DNA]</scope>
    <source>
        <strain evidence="9 10">AIT1</strain>
    </source>
</reference>
<keyword evidence="10" id="KW-1185">Reference proteome</keyword>